<accession>A0A3N4HPA4</accession>
<dbReference type="Proteomes" id="UP000275078">
    <property type="component" value="Unassembled WGS sequence"/>
</dbReference>
<gene>
    <name evidence="1" type="ORF">BJ508DRAFT_418667</name>
</gene>
<keyword evidence="2" id="KW-1185">Reference proteome</keyword>
<proteinExistence type="predicted"/>
<protein>
    <submittedName>
        <fullName evidence="1">Uncharacterized protein</fullName>
    </submittedName>
</protein>
<name>A0A3N4HPA4_ASCIM</name>
<dbReference type="EMBL" id="ML119793">
    <property type="protein sequence ID" value="RPA74318.1"/>
    <property type="molecule type" value="Genomic_DNA"/>
</dbReference>
<sequence length="375" mass="43346">MLDIVGVPKSYERLRRVRQLSLFFPTIEPYFPDPDTLIYFEFRMFAFYQNLAPDLERIVLDLSSLRLFPTSCRSANPKLYFSAFQRKISSTVHLPVWDYTEENCPTIHPFDIHRLVEHTINPVRATWPQIVLKTRDFRHKGDRLMVHRKRGKSEGWKNCDSFFSRLFTEKPITLFSEDWFDGSVESESMSGVGVMYQPAATMYLDTTRNERTYGWKRIFAGLKRKGECDCHLPLYLFWPHDVRDVQFTSLHLEGVRIKDAVSVHETSITGRSSEIWQTMAGRSCKLTRLLFSQQGWLKSLVLKNVVLEGNLFEGGPVVLGWKVILKHLEGGVWMKLEECILVKLHDGACGEKNEVGSEIVEGCAKRMIESKGKAL</sequence>
<evidence type="ECO:0000313" key="1">
    <source>
        <dbReference type="EMBL" id="RPA74318.1"/>
    </source>
</evidence>
<dbReference type="AlphaFoldDB" id="A0A3N4HPA4"/>
<evidence type="ECO:0000313" key="2">
    <source>
        <dbReference type="Proteomes" id="UP000275078"/>
    </source>
</evidence>
<reference evidence="1 2" key="1">
    <citation type="journal article" date="2018" name="Nat. Ecol. Evol.">
        <title>Pezizomycetes genomes reveal the molecular basis of ectomycorrhizal truffle lifestyle.</title>
        <authorList>
            <person name="Murat C."/>
            <person name="Payen T."/>
            <person name="Noel B."/>
            <person name="Kuo A."/>
            <person name="Morin E."/>
            <person name="Chen J."/>
            <person name="Kohler A."/>
            <person name="Krizsan K."/>
            <person name="Balestrini R."/>
            <person name="Da Silva C."/>
            <person name="Montanini B."/>
            <person name="Hainaut M."/>
            <person name="Levati E."/>
            <person name="Barry K.W."/>
            <person name="Belfiori B."/>
            <person name="Cichocki N."/>
            <person name="Clum A."/>
            <person name="Dockter R.B."/>
            <person name="Fauchery L."/>
            <person name="Guy J."/>
            <person name="Iotti M."/>
            <person name="Le Tacon F."/>
            <person name="Lindquist E.A."/>
            <person name="Lipzen A."/>
            <person name="Malagnac F."/>
            <person name="Mello A."/>
            <person name="Molinier V."/>
            <person name="Miyauchi S."/>
            <person name="Poulain J."/>
            <person name="Riccioni C."/>
            <person name="Rubini A."/>
            <person name="Sitrit Y."/>
            <person name="Splivallo R."/>
            <person name="Traeger S."/>
            <person name="Wang M."/>
            <person name="Zifcakova L."/>
            <person name="Wipf D."/>
            <person name="Zambonelli A."/>
            <person name="Paolocci F."/>
            <person name="Nowrousian M."/>
            <person name="Ottonello S."/>
            <person name="Baldrian P."/>
            <person name="Spatafora J.W."/>
            <person name="Henrissat B."/>
            <person name="Nagy L.G."/>
            <person name="Aury J.M."/>
            <person name="Wincker P."/>
            <person name="Grigoriev I.V."/>
            <person name="Bonfante P."/>
            <person name="Martin F.M."/>
        </authorList>
    </citation>
    <scope>NUCLEOTIDE SEQUENCE [LARGE SCALE GENOMIC DNA]</scope>
    <source>
        <strain evidence="1 2">RN42</strain>
    </source>
</reference>
<organism evidence="1 2">
    <name type="scientific">Ascobolus immersus RN42</name>
    <dbReference type="NCBI Taxonomy" id="1160509"/>
    <lineage>
        <taxon>Eukaryota</taxon>
        <taxon>Fungi</taxon>
        <taxon>Dikarya</taxon>
        <taxon>Ascomycota</taxon>
        <taxon>Pezizomycotina</taxon>
        <taxon>Pezizomycetes</taxon>
        <taxon>Pezizales</taxon>
        <taxon>Ascobolaceae</taxon>
        <taxon>Ascobolus</taxon>
    </lineage>
</organism>